<dbReference type="RefSeq" id="WP_098075103.1">
    <property type="nucleotide sequence ID" value="NZ_PDEQ01000003.1"/>
</dbReference>
<dbReference type="InterPro" id="IPR005708">
    <property type="entry name" value="Homogentis_dOase"/>
</dbReference>
<feature type="region of interest" description="Disordered" evidence="9">
    <location>
        <begin position="387"/>
        <end position="407"/>
    </location>
</feature>
<keyword evidence="12" id="KW-1185">Reference proteome</keyword>
<keyword evidence="4" id="KW-0223">Dioxygenase</keyword>
<protein>
    <recommendedName>
        <fullName evidence="10">Homogentisate 1,2-dioxygenase N-terminal domain-containing protein</fullName>
    </recommendedName>
</protein>
<feature type="active site" description="Proton acceptor" evidence="7">
    <location>
        <position position="267"/>
    </location>
</feature>
<evidence type="ECO:0000256" key="6">
    <source>
        <dbReference type="ARBA" id="ARBA00023004"/>
    </source>
</evidence>
<keyword evidence="5" id="KW-0560">Oxidoreductase</keyword>
<dbReference type="OrthoDB" id="9768662at2"/>
<dbReference type="PANTHER" id="PTHR11056">
    <property type="entry name" value="HOMOGENTISATE 1,2-DIOXYGENASE"/>
    <property type="match status" value="1"/>
</dbReference>
<evidence type="ECO:0000256" key="9">
    <source>
        <dbReference type="SAM" id="MobiDB-lite"/>
    </source>
</evidence>
<dbReference type="GO" id="GO:0005737">
    <property type="term" value="C:cytoplasm"/>
    <property type="evidence" value="ECO:0007669"/>
    <property type="project" value="TreeGrafter"/>
</dbReference>
<organism evidence="11 12">
    <name type="scientific">Longibacter salinarum</name>
    <dbReference type="NCBI Taxonomy" id="1850348"/>
    <lineage>
        <taxon>Bacteria</taxon>
        <taxon>Pseudomonadati</taxon>
        <taxon>Rhodothermota</taxon>
        <taxon>Rhodothermia</taxon>
        <taxon>Rhodothermales</taxon>
        <taxon>Salisaetaceae</taxon>
        <taxon>Longibacter</taxon>
    </lineage>
</organism>
<dbReference type="GO" id="GO:0046872">
    <property type="term" value="F:metal ion binding"/>
    <property type="evidence" value="ECO:0007669"/>
    <property type="project" value="UniProtKB-KW"/>
</dbReference>
<gene>
    <name evidence="11" type="ORF">CRI94_07755</name>
</gene>
<dbReference type="GO" id="GO:0006570">
    <property type="term" value="P:tyrosine metabolic process"/>
    <property type="evidence" value="ECO:0007669"/>
    <property type="project" value="InterPro"/>
</dbReference>
<feature type="binding site" evidence="8">
    <location>
        <position position="310"/>
    </location>
    <ligand>
        <name>Fe cation</name>
        <dbReference type="ChEBI" id="CHEBI:24875"/>
    </ligand>
</feature>
<dbReference type="Proteomes" id="UP000220102">
    <property type="component" value="Unassembled WGS sequence"/>
</dbReference>
<accession>A0A2A8CZA7</accession>
<evidence type="ECO:0000256" key="7">
    <source>
        <dbReference type="PIRSR" id="PIRSR605708-1"/>
    </source>
</evidence>
<feature type="binding site" evidence="8">
    <location>
        <position position="304"/>
    </location>
    <ligand>
        <name>Fe cation</name>
        <dbReference type="ChEBI" id="CHEBI:24875"/>
    </ligand>
</feature>
<dbReference type="PANTHER" id="PTHR11056:SF0">
    <property type="entry name" value="HOMOGENTISATE 1,2-DIOXYGENASE"/>
    <property type="match status" value="1"/>
</dbReference>
<comment type="cofactor">
    <cofactor evidence="1 8">
        <name>Fe cation</name>
        <dbReference type="ChEBI" id="CHEBI:24875"/>
    </cofactor>
</comment>
<dbReference type="InterPro" id="IPR046452">
    <property type="entry name" value="HgmA_N"/>
</dbReference>
<feature type="binding site" evidence="8">
    <location>
        <position position="340"/>
    </location>
    <ligand>
        <name>homogentisate</name>
        <dbReference type="ChEBI" id="CHEBI:16169"/>
    </ligand>
</feature>
<evidence type="ECO:0000313" key="11">
    <source>
        <dbReference type="EMBL" id="PEN13941.1"/>
    </source>
</evidence>
<evidence type="ECO:0000256" key="4">
    <source>
        <dbReference type="ARBA" id="ARBA00022964"/>
    </source>
</evidence>
<proteinExistence type="inferred from homology"/>
<evidence type="ECO:0000313" key="12">
    <source>
        <dbReference type="Proteomes" id="UP000220102"/>
    </source>
</evidence>
<name>A0A2A8CZA7_9BACT</name>
<dbReference type="Pfam" id="PF20510">
    <property type="entry name" value="HgmA_N"/>
    <property type="match status" value="1"/>
</dbReference>
<evidence type="ECO:0000256" key="2">
    <source>
        <dbReference type="ARBA" id="ARBA00007757"/>
    </source>
</evidence>
<evidence type="ECO:0000256" key="1">
    <source>
        <dbReference type="ARBA" id="ARBA00001962"/>
    </source>
</evidence>
<dbReference type="InterPro" id="IPR011051">
    <property type="entry name" value="RmlC_Cupin_sf"/>
</dbReference>
<dbReference type="Gene3D" id="2.60.120.10">
    <property type="entry name" value="Jelly Rolls"/>
    <property type="match status" value="1"/>
</dbReference>
<feature type="compositionally biased region" description="Polar residues" evidence="9">
    <location>
        <begin position="398"/>
        <end position="407"/>
    </location>
</feature>
<feature type="binding site" evidence="8">
    <location>
        <position position="340"/>
    </location>
    <ligand>
        <name>Fe cation</name>
        <dbReference type="ChEBI" id="CHEBI:24875"/>
    </ligand>
</feature>
<reference evidence="11 12" key="1">
    <citation type="submission" date="2017-10" db="EMBL/GenBank/DDBJ databases">
        <title>Draft genome of Longibacter Salinarum.</title>
        <authorList>
            <person name="Goh K.M."/>
            <person name="Shamsir M.S."/>
            <person name="Lim S.W."/>
        </authorList>
    </citation>
    <scope>NUCLEOTIDE SEQUENCE [LARGE SCALE GENOMIC DNA]</scope>
    <source>
        <strain evidence="11 12">KCTC 52045</strain>
    </source>
</reference>
<feature type="domain" description="Homogentisate 1,2-dioxygenase N-terminal" evidence="10">
    <location>
        <begin position="89"/>
        <end position="253"/>
    </location>
</feature>
<keyword evidence="6 8" id="KW-0408">Iron</keyword>
<evidence type="ECO:0000259" key="10">
    <source>
        <dbReference type="Pfam" id="PF20510"/>
    </source>
</evidence>
<evidence type="ECO:0000256" key="8">
    <source>
        <dbReference type="PIRSR" id="PIRSR605708-2"/>
    </source>
</evidence>
<sequence length="407" mass="46714">MPYYVRMGDVPKKRHTQFRRPDGELYTEEVIGAEGFSGIQSIAYHIHQPTIVDRIEEPVSYEIEYADEDFLQHRHIKGFEVEPGGDWLSGRTYMMGNSDVNLALVRPTEQMDGYFFRNASCDELVYVHEGEGRLESPLGTVEFTEGDYVHVPRTIAHRWVFDGDIEENPPRLLVIESNSEVRFPKKYRNKRGQLLEHSPFCERDVRPPTELKAYDEEGPFEIRIKKHGKLHRYFVRYHPFDVVGWDGCMYPYATSIHDFEPITGRIHQPPPVHQHFEAHNFVVCSFVPRLFDYHPKSIPAPYNHSNIDSDEVLFYAEGDFMSRRGISRGSFSLHPGGIPHGPHPGSTEASIGKEGTEELAVMVDTFRPLKLTKAALDVEDNDYAYSWQPERHAGGDGQVQSEQPAKP</sequence>
<dbReference type="InterPro" id="IPR014710">
    <property type="entry name" value="RmlC-like_jellyroll"/>
</dbReference>
<comment type="similarity">
    <text evidence="2">Belongs to the homogentisate dioxygenase family.</text>
</comment>
<dbReference type="SUPFAM" id="SSF51182">
    <property type="entry name" value="RmlC-like cupins"/>
    <property type="match status" value="1"/>
</dbReference>
<evidence type="ECO:0000256" key="5">
    <source>
        <dbReference type="ARBA" id="ARBA00023002"/>
    </source>
</evidence>
<keyword evidence="3 8" id="KW-0479">Metal-binding</keyword>
<dbReference type="GO" id="GO:0006559">
    <property type="term" value="P:L-phenylalanine catabolic process"/>
    <property type="evidence" value="ECO:0007669"/>
    <property type="project" value="InterPro"/>
</dbReference>
<comment type="caution">
    <text evidence="11">The sequence shown here is derived from an EMBL/GenBank/DDBJ whole genome shotgun (WGS) entry which is preliminary data.</text>
</comment>
<dbReference type="AlphaFoldDB" id="A0A2A8CZA7"/>
<evidence type="ECO:0000256" key="3">
    <source>
        <dbReference type="ARBA" id="ARBA00022723"/>
    </source>
</evidence>
<dbReference type="GO" id="GO:0004411">
    <property type="term" value="F:homogentisate 1,2-dioxygenase activity"/>
    <property type="evidence" value="ECO:0007669"/>
    <property type="project" value="InterPro"/>
</dbReference>
<dbReference type="EMBL" id="PDEQ01000003">
    <property type="protein sequence ID" value="PEN13941.1"/>
    <property type="molecule type" value="Genomic_DNA"/>
</dbReference>